<accession>A0A1H2DUL4</accession>
<dbReference type="InterPro" id="IPR029058">
    <property type="entry name" value="AB_hydrolase_fold"/>
</dbReference>
<organism evidence="2 3">
    <name type="scientific">Desulfobacula phenolica</name>
    <dbReference type="NCBI Taxonomy" id="90732"/>
    <lineage>
        <taxon>Bacteria</taxon>
        <taxon>Pseudomonadati</taxon>
        <taxon>Thermodesulfobacteriota</taxon>
        <taxon>Desulfobacteria</taxon>
        <taxon>Desulfobacterales</taxon>
        <taxon>Desulfobacteraceae</taxon>
        <taxon>Desulfobacula</taxon>
    </lineage>
</organism>
<dbReference type="RefSeq" id="WP_092230457.1">
    <property type="nucleotide sequence ID" value="NZ_FNLL01000002.1"/>
</dbReference>
<dbReference type="EMBL" id="FNLL01000002">
    <property type="protein sequence ID" value="SDT86529.1"/>
    <property type="molecule type" value="Genomic_DNA"/>
</dbReference>
<sequence>MENLSKKNESNPSFFFDQMNAAQNLFAGLIKYNNEFLIPYLISTAYFSTAELSRLDKDSLGEQWDDYVRLLKFNMDLFGRSLCSSMRAVDGFINKELENYFIAFCNSLSQSKGENLSDFFSRQFDMITGVSKTLPKAIRDIEPEFGFHFERHQNLLFAETERFLLYRIQPTDKDVKVDEKGKPIIIIPPFVLGSNILSFLPGEKKSYTHCFANQGIPTYIRIMKDIHTTPFCQIMTMEDDALDTRYFCEKVMELHGKKVTLNGYCQGGFSAVCNILSNELDNVVDALITCVSPMDGTRSKGLGDFLNSLPPRFNDLLYGTKTLPNGNKVADGQLMGWVYKLKSVEDQAPVVSFLRDMFMVAQMEKQSHSISKTAAAINYWLQNERTDIPLSITQMSFASYNIPVTPDGILPVKIFDRELNFKGIKEKKIPWLICYGEDDDLVEKETALAPLDYIDVETTPFPKGHIAIATSWSHPESDYALHTRFGPNKEYRGPVRFQLDLNQSLDKSISTVNSESKIELKKEPAGPPMEKSAEKLAEAEKVLKKPIKADIEKKISQKIKTTVGGKKMAKQAQEDSKKKTKKA</sequence>
<evidence type="ECO:0000256" key="1">
    <source>
        <dbReference type="SAM" id="MobiDB-lite"/>
    </source>
</evidence>
<proteinExistence type="predicted"/>
<protein>
    <recommendedName>
        <fullName evidence="4">Metal transporter</fullName>
    </recommendedName>
</protein>
<dbReference type="Proteomes" id="UP000199608">
    <property type="component" value="Unassembled WGS sequence"/>
</dbReference>
<evidence type="ECO:0008006" key="4">
    <source>
        <dbReference type="Google" id="ProtNLM"/>
    </source>
</evidence>
<dbReference type="SUPFAM" id="SSF53474">
    <property type="entry name" value="alpha/beta-Hydrolases"/>
    <property type="match status" value="1"/>
</dbReference>
<gene>
    <name evidence="2" type="ORF">SAMN04487931_102208</name>
</gene>
<name>A0A1H2DUL4_9BACT</name>
<dbReference type="AlphaFoldDB" id="A0A1H2DUL4"/>
<dbReference type="Gene3D" id="3.40.50.1820">
    <property type="entry name" value="alpha/beta hydrolase"/>
    <property type="match status" value="1"/>
</dbReference>
<reference evidence="3" key="1">
    <citation type="submission" date="2016-10" db="EMBL/GenBank/DDBJ databases">
        <authorList>
            <person name="Varghese N."/>
            <person name="Submissions S."/>
        </authorList>
    </citation>
    <scope>NUCLEOTIDE SEQUENCE [LARGE SCALE GENOMIC DNA]</scope>
    <source>
        <strain evidence="3">DSM 3384</strain>
    </source>
</reference>
<feature type="region of interest" description="Disordered" evidence="1">
    <location>
        <begin position="559"/>
        <end position="583"/>
    </location>
</feature>
<evidence type="ECO:0000313" key="2">
    <source>
        <dbReference type="EMBL" id="SDT86529.1"/>
    </source>
</evidence>
<evidence type="ECO:0000313" key="3">
    <source>
        <dbReference type="Proteomes" id="UP000199608"/>
    </source>
</evidence>
<keyword evidence="3" id="KW-1185">Reference proteome</keyword>